<evidence type="ECO:0000313" key="1">
    <source>
        <dbReference type="EMBL" id="CUO21395.1"/>
    </source>
</evidence>
<name>A0A174DBM5_9FIRM</name>
<evidence type="ECO:0000313" key="2">
    <source>
        <dbReference type="Proteomes" id="UP000095651"/>
    </source>
</evidence>
<proteinExistence type="predicted"/>
<sequence>MAGTAAGIPKGASMVPMGAGSVWSQIPRIRELPSGSRNSGLR</sequence>
<dbReference type="Proteomes" id="UP000095651">
    <property type="component" value="Unassembled WGS sequence"/>
</dbReference>
<protein>
    <submittedName>
        <fullName evidence="1">Uncharacterized protein</fullName>
    </submittedName>
</protein>
<dbReference type="AlphaFoldDB" id="A0A174DBM5"/>
<accession>A0A174DBM5</accession>
<reference evidence="1 2" key="1">
    <citation type="submission" date="2015-09" db="EMBL/GenBank/DDBJ databases">
        <authorList>
            <consortium name="Pathogen Informatics"/>
        </authorList>
    </citation>
    <scope>NUCLEOTIDE SEQUENCE [LARGE SCALE GENOMIC DNA]</scope>
    <source>
        <strain evidence="1 2">2789STDY5608850</strain>
    </source>
</reference>
<organism evidence="1 2">
    <name type="scientific">Hungatella hathewayi</name>
    <dbReference type="NCBI Taxonomy" id="154046"/>
    <lineage>
        <taxon>Bacteria</taxon>
        <taxon>Bacillati</taxon>
        <taxon>Bacillota</taxon>
        <taxon>Clostridia</taxon>
        <taxon>Lachnospirales</taxon>
        <taxon>Lachnospiraceae</taxon>
        <taxon>Hungatella</taxon>
    </lineage>
</organism>
<dbReference type="EMBL" id="CYZE01000004">
    <property type="protein sequence ID" value="CUO21395.1"/>
    <property type="molecule type" value="Genomic_DNA"/>
</dbReference>
<gene>
    <name evidence="1" type="ORF">ERS852407_02176</name>
</gene>